<sequence length="310" mass="35796">MIWGDRMLPDEIIKTFRIKKGKKFQLADIEPGDTCGLDMEKDEAKDLLATGVKRLRDLQERLYAEGRWSVLIVLQAMDAAGKDGAIEHVMSGINPQGCDVTSFKVPGPVELRHDFLWRTVAKLPERGRIGIFNRSYYEEVLVVRVHPDILAGQNLPPELITDDIWKERFEDINTFEKHLERSGTIVIKFFLHVSKDEQKRRFLERADDPEKHWKFSAKDVDERGYWDDYMAAYEDMIRHTATKSAPWHVVPADNKWFTRLVIAATLVERLERLDPQFPKVGEEDLRDMEAARAKLLSEDAAAPKKAKPAR</sequence>
<evidence type="ECO:0000256" key="5">
    <source>
        <dbReference type="ARBA" id="ARBA00024500"/>
    </source>
</evidence>
<dbReference type="InterPro" id="IPR027417">
    <property type="entry name" value="P-loop_NTPase"/>
</dbReference>
<dbReference type="InterPro" id="IPR022488">
    <property type="entry name" value="PPK2-related"/>
</dbReference>
<dbReference type="InterPro" id="IPR016898">
    <property type="entry name" value="Polyphosphate_phosphotransfera"/>
</dbReference>
<dbReference type="AlphaFoldDB" id="A0A2P7S9L8"/>
<evidence type="ECO:0000256" key="1">
    <source>
        <dbReference type="ARBA" id="ARBA00009924"/>
    </source>
</evidence>
<dbReference type="Pfam" id="PF03976">
    <property type="entry name" value="PPK2"/>
    <property type="match status" value="1"/>
</dbReference>
<reference evidence="7 8" key="1">
    <citation type="submission" date="2018-03" db="EMBL/GenBank/DDBJ databases">
        <title>The draft genome of Mesorhizobium sp. 6GN-30.</title>
        <authorList>
            <person name="Liu L."/>
            <person name="Li L."/>
            <person name="Wang T."/>
            <person name="Zhang X."/>
            <person name="Liang L."/>
        </authorList>
    </citation>
    <scope>NUCLEOTIDE SEQUENCE [LARGE SCALE GENOMIC DNA]</scope>
    <source>
        <strain evidence="7 8">6GN30</strain>
    </source>
</reference>
<dbReference type="EMBL" id="PXYK01000012">
    <property type="protein sequence ID" value="PSJ59157.1"/>
    <property type="molecule type" value="Genomic_DNA"/>
</dbReference>
<name>A0A2P7S9L8_9HYPH</name>
<accession>A0A2P7S9L8</accession>
<keyword evidence="8" id="KW-1185">Reference proteome</keyword>
<organism evidence="7 8">
    <name type="scientific">Kumtagia ephedrae</name>
    <dbReference type="NCBI Taxonomy" id="2116701"/>
    <lineage>
        <taxon>Bacteria</taxon>
        <taxon>Pseudomonadati</taxon>
        <taxon>Pseudomonadota</taxon>
        <taxon>Alphaproteobacteria</taxon>
        <taxon>Hyphomicrobiales</taxon>
        <taxon>Phyllobacteriaceae</taxon>
        <taxon>Kumtagia</taxon>
    </lineage>
</organism>
<comment type="catalytic activity">
    <reaction evidence="5">
        <text>[phosphate](n) + ATP = [phosphate](n+1) + ADP</text>
        <dbReference type="Rhea" id="RHEA:19573"/>
        <dbReference type="Rhea" id="RHEA-COMP:9859"/>
        <dbReference type="Rhea" id="RHEA-COMP:14280"/>
        <dbReference type="ChEBI" id="CHEBI:16838"/>
        <dbReference type="ChEBI" id="CHEBI:30616"/>
        <dbReference type="ChEBI" id="CHEBI:456216"/>
    </reaction>
    <physiologicalReaction direction="right-to-left" evidence="5">
        <dbReference type="Rhea" id="RHEA:19575"/>
    </physiologicalReaction>
</comment>
<evidence type="ECO:0000256" key="2">
    <source>
        <dbReference type="ARBA" id="ARBA00022679"/>
    </source>
</evidence>
<dbReference type="NCBIfam" id="TIGR03709">
    <property type="entry name" value="PPK2_rel_1"/>
    <property type="match status" value="1"/>
</dbReference>
<comment type="caution">
    <text evidence="7">The sequence shown here is derived from an EMBL/GenBank/DDBJ whole genome shotgun (WGS) entry which is preliminary data.</text>
</comment>
<dbReference type="OrthoDB" id="9775224at2"/>
<evidence type="ECO:0000256" key="4">
    <source>
        <dbReference type="ARBA" id="ARBA00023310"/>
    </source>
</evidence>
<proteinExistence type="inferred from homology"/>
<dbReference type="PANTHER" id="PTHR34383">
    <property type="entry name" value="POLYPHOSPHATE:AMP PHOSPHOTRANSFERASE-RELATED"/>
    <property type="match status" value="1"/>
</dbReference>
<dbReference type="GO" id="GO:0008976">
    <property type="term" value="F:polyphosphate kinase activity"/>
    <property type="evidence" value="ECO:0007669"/>
    <property type="project" value="InterPro"/>
</dbReference>
<evidence type="ECO:0000313" key="7">
    <source>
        <dbReference type="EMBL" id="PSJ59157.1"/>
    </source>
</evidence>
<dbReference type="Gene3D" id="3.40.50.300">
    <property type="entry name" value="P-loop containing nucleotide triphosphate hydrolases"/>
    <property type="match status" value="1"/>
</dbReference>
<keyword evidence="4" id="KW-0066">ATP synthesis</keyword>
<evidence type="ECO:0000256" key="3">
    <source>
        <dbReference type="ARBA" id="ARBA00022777"/>
    </source>
</evidence>
<dbReference type="PANTHER" id="PTHR34383:SF3">
    <property type="entry name" value="POLYPHOSPHATE:AMP PHOSPHOTRANSFERASE"/>
    <property type="match status" value="1"/>
</dbReference>
<protein>
    <recommendedName>
        <fullName evidence="6">Polyphosphate kinase-2-related domain-containing protein</fullName>
    </recommendedName>
</protein>
<evidence type="ECO:0000313" key="8">
    <source>
        <dbReference type="Proteomes" id="UP000241229"/>
    </source>
</evidence>
<keyword evidence="3" id="KW-0418">Kinase</keyword>
<evidence type="ECO:0000259" key="6">
    <source>
        <dbReference type="Pfam" id="PF03976"/>
    </source>
</evidence>
<feature type="domain" description="Polyphosphate kinase-2-related" evidence="6">
    <location>
        <begin position="40"/>
        <end position="275"/>
    </location>
</feature>
<dbReference type="GO" id="GO:0006797">
    <property type="term" value="P:polyphosphate metabolic process"/>
    <property type="evidence" value="ECO:0007669"/>
    <property type="project" value="InterPro"/>
</dbReference>
<keyword evidence="2" id="KW-0808">Transferase</keyword>
<dbReference type="PIRSF" id="PIRSF028756">
    <property type="entry name" value="PPK2_prd"/>
    <property type="match status" value="1"/>
</dbReference>
<dbReference type="Proteomes" id="UP000241229">
    <property type="component" value="Unassembled WGS sequence"/>
</dbReference>
<gene>
    <name evidence="7" type="ORF">C7I84_14160</name>
</gene>
<dbReference type="GO" id="GO:0006754">
    <property type="term" value="P:ATP biosynthetic process"/>
    <property type="evidence" value="ECO:0007669"/>
    <property type="project" value="UniProtKB-KW"/>
</dbReference>
<dbReference type="InterPro" id="IPR022300">
    <property type="entry name" value="PPK2-rel_1"/>
</dbReference>
<comment type="similarity">
    <text evidence="1">Belongs to the polyphosphate kinase 2 (PPK2) family. Class I subfamily.</text>
</comment>
<dbReference type="SUPFAM" id="SSF52540">
    <property type="entry name" value="P-loop containing nucleoside triphosphate hydrolases"/>
    <property type="match status" value="1"/>
</dbReference>